<dbReference type="EMBL" id="BTGD01000010">
    <property type="protein sequence ID" value="GMM56703.1"/>
    <property type="molecule type" value="Genomic_DNA"/>
</dbReference>
<name>A0AAV5RZ07_MAUHU</name>
<dbReference type="CDD" id="cd00143">
    <property type="entry name" value="PP2Cc"/>
    <property type="match status" value="1"/>
</dbReference>
<accession>A0AAV5RZ07</accession>
<dbReference type="PANTHER" id="PTHR13832">
    <property type="entry name" value="PROTEIN PHOSPHATASE 2C"/>
    <property type="match status" value="1"/>
</dbReference>
<dbReference type="InterPro" id="IPR001932">
    <property type="entry name" value="PPM-type_phosphatase-like_dom"/>
</dbReference>
<feature type="domain" description="PPM-type phosphatase" evidence="1">
    <location>
        <begin position="131"/>
        <end position="505"/>
    </location>
</feature>
<organism evidence="2 3">
    <name type="scientific">Maudiozyma humilis</name>
    <name type="common">Sour dough yeast</name>
    <name type="synonym">Kazachstania humilis</name>
    <dbReference type="NCBI Taxonomy" id="51915"/>
    <lineage>
        <taxon>Eukaryota</taxon>
        <taxon>Fungi</taxon>
        <taxon>Dikarya</taxon>
        <taxon>Ascomycota</taxon>
        <taxon>Saccharomycotina</taxon>
        <taxon>Saccharomycetes</taxon>
        <taxon>Saccharomycetales</taxon>
        <taxon>Saccharomycetaceae</taxon>
        <taxon>Maudiozyma</taxon>
    </lineage>
</organism>
<proteinExistence type="predicted"/>
<dbReference type="SUPFAM" id="SSF81606">
    <property type="entry name" value="PP2C-like"/>
    <property type="match status" value="1"/>
</dbReference>
<dbReference type="AlphaFoldDB" id="A0AAV5RZ07"/>
<evidence type="ECO:0000313" key="2">
    <source>
        <dbReference type="EMBL" id="GMM56703.1"/>
    </source>
</evidence>
<keyword evidence="3" id="KW-1185">Reference proteome</keyword>
<dbReference type="SMART" id="SM00332">
    <property type="entry name" value="PP2Cc"/>
    <property type="match status" value="1"/>
</dbReference>
<dbReference type="Proteomes" id="UP001377567">
    <property type="component" value="Unassembled WGS sequence"/>
</dbReference>
<dbReference type="GO" id="GO:0004741">
    <property type="term" value="F:[pyruvate dehydrogenase (acetyl-transferring)]-phosphatase activity"/>
    <property type="evidence" value="ECO:0007669"/>
    <property type="project" value="TreeGrafter"/>
</dbReference>
<protein>
    <submittedName>
        <fullName evidence="2">Type 2C protein phosphatase</fullName>
    </submittedName>
</protein>
<dbReference type="PROSITE" id="PS51746">
    <property type="entry name" value="PPM_2"/>
    <property type="match status" value="1"/>
</dbReference>
<dbReference type="InterPro" id="IPR015655">
    <property type="entry name" value="PP2C"/>
</dbReference>
<dbReference type="PANTHER" id="PTHR13832:SF792">
    <property type="entry name" value="GM14286P"/>
    <property type="match status" value="1"/>
</dbReference>
<reference evidence="2 3" key="1">
    <citation type="journal article" date="2023" name="Elife">
        <title>Identification of key yeast species and microbe-microbe interactions impacting larval growth of Drosophila in the wild.</title>
        <authorList>
            <person name="Mure A."/>
            <person name="Sugiura Y."/>
            <person name="Maeda R."/>
            <person name="Honda K."/>
            <person name="Sakurai N."/>
            <person name="Takahashi Y."/>
            <person name="Watada M."/>
            <person name="Katoh T."/>
            <person name="Gotoh A."/>
            <person name="Gotoh Y."/>
            <person name="Taniguchi I."/>
            <person name="Nakamura K."/>
            <person name="Hayashi T."/>
            <person name="Katayama T."/>
            <person name="Uemura T."/>
            <person name="Hattori Y."/>
        </authorList>
    </citation>
    <scope>NUCLEOTIDE SEQUENCE [LARGE SCALE GENOMIC DNA]</scope>
    <source>
        <strain evidence="2 3">KH-74</strain>
    </source>
</reference>
<sequence>MLATHSGRHIARRFAVASRSGGLSGRCSAVLGTSHTHPRFYTTQNGANSVNTLLSRRKLVLFCSAGLLFASYSLWAHRPIGLDAVDGIRHYTNKSSNSGDTITLLSDDAVNKKLRAMQQSYNVTRGKGVVRYDVAQLPSNNPIEDNHVEQVITVPAKQGEDDLYFFGIFDGHSGPFTSAKLSRDMVRYVAKQLSPLVTGDARGSSAEVDTAISSAFVQLDNDIVQESFRNLFKDPSQENMASLLPAISGSCALLSLYNSRDKSLKVAVTGDSRALIGSVDAKGNWTTRALSTDQTGDNAAEVQRIQEEHPGEPNAVRRGRVLGCLQPSRAFGDYRYKVNSVDGHKLNELPDHVKVYFRSEPRDLLTPPYVTARPEVTTTAIDNSTKFMVMGSDGLFELLTNEEIAGLVVRWSEKYMNKSTTVAQTLPVVSDLSDDKEAQRPAFRYKKSAQNSSAYLLEDANVATHLIRNALSAGGQKSYVSTLASIPEPMSRKYRDDLTVTVVFFGDEATGPAGTLVLNPDATTPPAPRL</sequence>
<dbReference type="Gene3D" id="3.60.40.10">
    <property type="entry name" value="PPM-type phosphatase domain"/>
    <property type="match status" value="1"/>
</dbReference>
<gene>
    <name evidence="2" type="ORF">DAKH74_033190</name>
</gene>
<dbReference type="Pfam" id="PF00481">
    <property type="entry name" value="PP2C"/>
    <property type="match status" value="1"/>
</dbReference>
<comment type="caution">
    <text evidence="2">The sequence shown here is derived from an EMBL/GenBank/DDBJ whole genome shotgun (WGS) entry which is preliminary data.</text>
</comment>
<dbReference type="GO" id="GO:0005739">
    <property type="term" value="C:mitochondrion"/>
    <property type="evidence" value="ECO:0007669"/>
    <property type="project" value="TreeGrafter"/>
</dbReference>
<evidence type="ECO:0000313" key="3">
    <source>
        <dbReference type="Proteomes" id="UP001377567"/>
    </source>
</evidence>
<dbReference type="InterPro" id="IPR036457">
    <property type="entry name" value="PPM-type-like_dom_sf"/>
</dbReference>
<evidence type="ECO:0000259" key="1">
    <source>
        <dbReference type="PROSITE" id="PS51746"/>
    </source>
</evidence>